<dbReference type="InterPro" id="IPR050838">
    <property type="entry name" value="Ketopantoate_reductase"/>
</dbReference>
<dbReference type="SUPFAM" id="SSF51735">
    <property type="entry name" value="NAD(P)-binding Rossmann-fold domains"/>
    <property type="match status" value="1"/>
</dbReference>
<dbReference type="GO" id="GO:0050661">
    <property type="term" value="F:NADP binding"/>
    <property type="evidence" value="ECO:0007669"/>
    <property type="project" value="TreeGrafter"/>
</dbReference>
<evidence type="ECO:0000256" key="4">
    <source>
        <dbReference type="ARBA" id="ARBA00023002"/>
    </source>
</evidence>
<evidence type="ECO:0000256" key="1">
    <source>
        <dbReference type="ARBA" id="ARBA00007870"/>
    </source>
</evidence>
<dbReference type="GO" id="GO:0015940">
    <property type="term" value="P:pantothenate biosynthetic process"/>
    <property type="evidence" value="ECO:0007669"/>
    <property type="project" value="InterPro"/>
</dbReference>
<evidence type="ECO:0000256" key="6">
    <source>
        <dbReference type="SAM" id="MobiDB-lite"/>
    </source>
</evidence>
<reference evidence="9" key="1">
    <citation type="journal article" date="2020" name="Stud. Mycol.">
        <title>101 Dothideomycetes genomes: a test case for predicting lifestyles and emergence of pathogens.</title>
        <authorList>
            <person name="Haridas S."/>
            <person name="Albert R."/>
            <person name="Binder M."/>
            <person name="Bloem J."/>
            <person name="Labutti K."/>
            <person name="Salamov A."/>
            <person name="Andreopoulos B."/>
            <person name="Baker S."/>
            <person name="Barry K."/>
            <person name="Bills G."/>
            <person name="Bluhm B."/>
            <person name="Cannon C."/>
            <person name="Castanera R."/>
            <person name="Culley D."/>
            <person name="Daum C."/>
            <person name="Ezra D."/>
            <person name="Gonzalez J."/>
            <person name="Henrissat B."/>
            <person name="Kuo A."/>
            <person name="Liang C."/>
            <person name="Lipzen A."/>
            <person name="Lutzoni F."/>
            <person name="Magnuson J."/>
            <person name="Mondo S."/>
            <person name="Nolan M."/>
            <person name="Ohm R."/>
            <person name="Pangilinan J."/>
            <person name="Park H.-J."/>
            <person name="Ramirez L."/>
            <person name="Alfaro M."/>
            <person name="Sun H."/>
            <person name="Tritt A."/>
            <person name="Yoshinaga Y."/>
            <person name="Zwiers L.-H."/>
            <person name="Turgeon B."/>
            <person name="Goodwin S."/>
            <person name="Spatafora J."/>
            <person name="Crous P."/>
            <person name="Grigoriev I."/>
        </authorList>
    </citation>
    <scope>NUCLEOTIDE SEQUENCE</scope>
    <source>
        <strain evidence="9">CBS 116005</strain>
    </source>
</reference>
<feature type="region of interest" description="Disordered" evidence="6">
    <location>
        <begin position="1"/>
        <end position="40"/>
    </location>
</feature>
<dbReference type="SUPFAM" id="SSF48179">
    <property type="entry name" value="6-phosphogluconate dehydrogenase C-terminal domain-like"/>
    <property type="match status" value="1"/>
</dbReference>
<dbReference type="Pfam" id="PF02558">
    <property type="entry name" value="ApbA"/>
    <property type="match status" value="1"/>
</dbReference>
<protein>
    <recommendedName>
        <fullName evidence="2">2-dehydropantoate 2-reductase</fullName>
        <ecNumber evidence="2">1.1.1.169</ecNumber>
    </recommendedName>
    <alternativeName>
        <fullName evidence="5">Ketopantoate reductase</fullName>
    </alternativeName>
</protein>
<evidence type="ECO:0000259" key="7">
    <source>
        <dbReference type="Pfam" id="PF02558"/>
    </source>
</evidence>
<keyword evidence="4" id="KW-0560">Oxidoreductase</keyword>
<dbReference type="Proteomes" id="UP000799436">
    <property type="component" value="Unassembled WGS sequence"/>
</dbReference>
<evidence type="ECO:0000256" key="2">
    <source>
        <dbReference type="ARBA" id="ARBA00013014"/>
    </source>
</evidence>
<dbReference type="EC" id="1.1.1.169" evidence="2"/>
<dbReference type="GO" id="GO:0008677">
    <property type="term" value="F:2-dehydropantoate 2-reductase activity"/>
    <property type="evidence" value="ECO:0007669"/>
    <property type="project" value="UniProtKB-EC"/>
</dbReference>
<dbReference type="InterPro" id="IPR036291">
    <property type="entry name" value="NAD(P)-bd_dom_sf"/>
</dbReference>
<dbReference type="PANTHER" id="PTHR43765:SF2">
    <property type="entry name" value="2-DEHYDROPANTOATE 2-REDUCTASE"/>
    <property type="match status" value="1"/>
</dbReference>
<dbReference type="Gene3D" id="3.40.50.720">
    <property type="entry name" value="NAD(P)-binding Rossmann-like Domain"/>
    <property type="match status" value="1"/>
</dbReference>
<dbReference type="Pfam" id="PF08546">
    <property type="entry name" value="ApbA_C"/>
    <property type="match status" value="1"/>
</dbReference>
<feature type="compositionally biased region" description="Polar residues" evidence="6">
    <location>
        <begin position="1"/>
        <end position="16"/>
    </location>
</feature>
<dbReference type="GO" id="GO:0005739">
    <property type="term" value="C:mitochondrion"/>
    <property type="evidence" value="ECO:0007669"/>
    <property type="project" value="TreeGrafter"/>
</dbReference>
<feature type="domain" description="Ketopantoate reductase C-terminal" evidence="8">
    <location>
        <begin position="337"/>
        <end position="468"/>
    </location>
</feature>
<dbReference type="EMBL" id="ML995809">
    <property type="protein sequence ID" value="KAF2773825.1"/>
    <property type="molecule type" value="Genomic_DNA"/>
</dbReference>
<feature type="domain" description="Ketopantoate reductase N-terminal" evidence="7">
    <location>
        <begin position="153"/>
        <end position="288"/>
    </location>
</feature>
<name>A0A6G1LLS8_9PEZI</name>
<evidence type="ECO:0000313" key="10">
    <source>
        <dbReference type="Proteomes" id="UP000799436"/>
    </source>
</evidence>
<dbReference type="OrthoDB" id="73846at2759"/>
<accession>A0A6G1LLS8</accession>
<proteinExistence type="inferred from homology"/>
<dbReference type="InterPro" id="IPR013332">
    <property type="entry name" value="KPR_N"/>
</dbReference>
<dbReference type="InterPro" id="IPR013328">
    <property type="entry name" value="6PGD_dom2"/>
</dbReference>
<dbReference type="InterPro" id="IPR003710">
    <property type="entry name" value="ApbA"/>
</dbReference>
<gene>
    <name evidence="9" type="ORF">EJ03DRAFT_323197</name>
</gene>
<evidence type="ECO:0000256" key="5">
    <source>
        <dbReference type="ARBA" id="ARBA00032024"/>
    </source>
</evidence>
<sequence length="489" mass="54225">MEAASPQTTGATSGTAHDSEEQDETVQRRPMSAIDRQYTATPPDVPRRVYILGSGSVGKLVAHALRGIPNPPPITLLLHRYKLLEAWQRGKKQITVQDGEFKVPRGGYEVELTPEVRRQHGVELRDDGPEVYDTRDDTGLRSDEAAKLLKLQQEQEENNGFVLEEPQGQDNIKVSERKQYYSRPEYSRALQFITDEPIHNLIVTTKAATTIAALTRIKHRIDSSTTICFLQNGMGIVDDVNKELFPDPDVRPTYVQGIITHGVNVPPEVGESDPFFAVHAGHGTIALGLVIPRDVPRNADGDAHQTEDLDNPSARYLVRTLTRTPVLCATAFTPTELLQQQLEKLAVNSVINPLTSLIDARNGAILNNHFLARTMHLLLAETSLIIRNLPELRNIPNVNTRFSASRLKQLVINQAFKSKDNVSSMLADVRAGKRTEIEYINGYIVKRGEEIGIKAVVNYSMHTVVQGKAKVAGQELETEVPVLDDLNPG</sequence>
<keyword evidence="3" id="KW-0521">NADP</keyword>
<dbReference type="InterPro" id="IPR008927">
    <property type="entry name" value="6-PGluconate_DH-like_C_sf"/>
</dbReference>
<evidence type="ECO:0000259" key="8">
    <source>
        <dbReference type="Pfam" id="PF08546"/>
    </source>
</evidence>
<dbReference type="AlphaFoldDB" id="A0A6G1LLS8"/>
<dbReference type="PANTHER" id="PTHR43765">
    <property type="entry name" value="2-DEHYDROPANTOATE 2-REDUCTASE-RELATED"/>
    <property type="match status" value="1"/>
</dbReference>
<dbReference type="Gene3D" id="1.10.1040.10">
    <property type="entry name" value="N-(1-d-carboxylethyl)-l-norvaline Dehydrogenase, domain 2"/>
    <property type="match status" value="1"/>
</dbReference>
<comment type="similarity">
    <text evidence="1">Belongs to the ketopantoate reductase family.</text>
</comment>
<keyword evidence="10" id="KW-1185">Reference proteome</keyword>
<evidence type="ECO:0000256" key="3">
    <source>
        <dbReference type="ARBA" id="ARBA00022857"/>
    </source>
</evidence>
<organism evidence="9 10">
    <name type="scientific">Teratosphaeria nubilosa</name>
    <dbReference type="NCBI Taxonomy" id="161662"/>
    <lineage>
        <taxon>Eukaryota</taxon>
        <taxon>Fungi</taxon>
        <taxon>Dikarya</taxon>
        <taxon>Ascomycota</taxon>
        <taxon>Pezizomycotina</taxon>
        <taxon>Dothideomycetes</taxon>
        <taxon>Dothideomycetidae</taxon>
        <taxon>Mycosphaerellales</taxon>
        <taxon>Teratosphaeriaceae</taxon>
        <taxon>Teratosphaeria</taxon>
    </lineage>
</organism>
<dbReference type="NCBIfam" id="TIGR00745">
    <property type="entry name" value="apbA_panE"/>
    <property type="match status" value="1"/>
</dbReference>
<dbReference type="InterPro" id="IPR013752">
    <property type="entry name" value="KPA_reductase"/>
</dbReference>
<evidence type="ECO:0000313" key="9">
    <source>
        <dbReference type="EMBL" id="KAF2773825.1"/>
    </source>
</evidence>